<evidence type="ECO:0000259" key="2">
    <source>
        <dbReference type="Pfam" id="PF01612"/>
    </source>
</evidence>
<feature type="compositionally biased region" description="Low complexity" evidence="1">
    <location>
        <begin position="118"/>
        <end position="132"/>
    </location>
</feature>
<dbReference type="Pfam" id="PF01612">
    <property type="entry name" value="DNA_pol_A_exo1"/>
    <property type="match status" value="1"/>
</dbReference>
<dbReference type="InterPro" id="IPR045092">
    <property type="entry name" value="Rrp6-like"/>
</dbReference>
<dbReference type="Pfam" id="PF08066">
    <property type="entry name" value="PMC2NT"/>
    <property type="match status" value="1"/>
</dbReference>
<organism evidence="4 5">
    <name type="scientific">Prorocentrum cordatum</name>
    <dbReference type="NCBI Taxonomy" id="2364126"/>
    <lineage>
        <taxon>Eukaryota</taxon>
        <taxon>Sar</taxon>
        <taxon>Alveolata</taxon>
        <taxon>Dinophyceae</taxon>
        <taxon>Prorocentrales</taxon>
        <taxon>Prorocentraceae</taxon>
        <taxon>Prorocentrum</taxon>
    </lineage>
</organism>
<feature type="domain" description="Exosome-associated factor Rrp6 N-terminal" evidence="3">
    <location>
        <begin position="31"/>
        <end position="114"/>
    </location>
</feature>
<proteinExistence type="predicted"/>
<name>A0ABN9VBN3_9DINO</name>
<dbReference type="PANTHER" id="PTHR12124:SF47">
    <property type="entry name" value="EXOSOME COMPONENT 10"/>
    <property type="match status" value="1"/>
</dbReference>
<feature type="region of interest" description="Disordered" evidence="1">
    <location>
        <begin position="197"/>
        <end position="221"/>
    </location>
</feature>
<keyword evidence="5" id="KW-1185">Reference proteome</keyword>
<dbReference type="InterPro" id="IPR012588">
    <property type="entry name" value="Exosome-assoc_fac_Rrp6_N"/>
</dbReference>
<accession>A0ABN9VBN3</accession>
<dbReference type="Proteomes" id="UP001189429">
    <property type="component" value="Unassembled WGS sequence"/>
</dbReference>
<evidence type="ECO:0000313" key="4">
    <source>
        <dbReference type="EMBL" id="CAK0870427.1"/>
    </source>
</evidence>
<evidence type="ECO:0000313" key="5">
    <source>
        <dbReference type="Proteomes" id="UP001189429"/>
    </source>
</evidence>
<dbReference type="InterPro" id="IPR036397">
    <property type="entry name" value="RNaseH_sf"/>
</dbReference>
<protein>
    <submittedName>
        <fullName evidence="4">Uncharacterized protein</fullName>
    </submittedName>
</protein>
<reference evidence="4" key="1">
    <citation type="submission" date="2023-10" db="EMBL/GenBank/DDBJ databases">
        <authorList>
            <person name="Chen Y."/>
            <person name="Shah S."/>
            <person name="Dougan E. K."/>
            <person name="Thang M."/>
            <person name="Chan C."/>
        </authorList>
    </citation>
    <scope>NUCLEOTIDE SEQUENCE [LARGE SCALE GENOMIC DNA]</scope>
</reference>
<evidence type="ECO:0000256" key="1">
    <source>
        <dbReference type="SAM" id="MobiDB-lite"/>
    </source>
</evidence>
<feature type="compositionally biased region" description="Gly residues" evidence="1">
    <location>
        <begin position="197"/>
        <end position="208"/>
    </location>
</feature>
<dbReference type="PANTHER" id="PTHR12124">
    <property type="entry name" value="POLYMYOSITIS/SCLERODERMA AUTOANTIGEN-RELATED"/>
    <property type="match status" value="1"/>
</dbReference>
<evidence type="ECO:0000259" key="3">
    <source>
        <dbReference type="Pfam" id="PF08066"/>
    </source>
</evidence>
<feature type="domain" description="3'-5' exonuclease" evidence="2">
    <location>
        <begin position="283"/>
        <end position="351"/>
    </location>
</feature>
<sequence>MQNSTAVDEALHRELGVESPRFLGQLLPQVVELVRTCRRLPVGEEYAIRRGSTEFLQGSRELGDRSLGLAHAALRFLDPSAHRDTSAKDLDNFNLLVDSIDSVLERVDDCLKEALTEPAAPEAAATDQGAAPSEASAGRGGNKYVEAGRHLAKPQARWRQLVDNGRTEFVPRIVEKHNQLVPLPPELLEAQRRAGLREGGAGGAGSTPGGRPAPAEAASAEASALGALESHLSAMGVGRQKGAHPQLPHPYEAELAALEVPNGVLELRKPVIYERMEDTPLVLVETGDELRAMVEEIKATCSGGEIAVDVEHHDFRSYRGFVCLVQISTRRKDFILDPFGMFSEMHMLNEIQLRSKRTLWQKQNGRRIS</sequence>
<comment type="caution">
    <text evidence="4">The sequence shown here is derived from an EMBL/GenBank/DDBJ whole genome shotgun (WGS) entry which is preliminary data.</text>
</comment>
<feature type="region of interest" description="Disordered" evidence="1">
    <location>
        <begin position="118"/>
        <end position="141"/>
    </location>
</feature>
<feature type="compositionally biased region" description="Low complexity" evidence="1">
    <location>
        <begin position="209"/>
        <end position="221"/>
    </location>
</feature>
<dbReference type="InterPro" id="IPR012337">
    <property type="entry name" value="RNaseH-like_sf"/>
</dbReference>
<gene>
    <name evidence="4" type="ORF">PCOR1329_LOCUS56547</name>
</gene>
<dbReference type="SUPFAM" id="SSF53098">
    <property type="entry name" value="Ribonuclease H-like"/>
    <property type="match status" value="1"/>
</dbReference>
<dbReference type="InterPro" id="IPR002562">
    <property type="entry name" value="3'-5'_exonuclease_dom"/>
</dbReference>
<dbReference type="Gene3D" id="3.30.420.10">
    <property type="entry name" value="Ribonuclease H-like superfamily/Ribonuclease H"/>
    <property type="match status" value="1"/>
</dbReference>
<dbReference type="EMBL" id="CAUYUJ010016960">
    <property type="protein sequence ID" value="CAK0870427.1"/>
    <property type="molecule type" value="Genomic_DNA"/>
</dbReference>